<keyword evidence="1" id="KW-0328">Glycosyltransferase</keyword>
<evidence type="ECO:0000256" key="3">
    <source>
        <dbReference type="ARBA" id="ARBA00024356"/>
    </source>
</evidence>
<organism evidence="4 5">
    <name type="scientific">Candidatus Doudnabacteria bacterium CG10_big_fil_rev_8_21_14_0_10_41_10</name>
    <dbReference type="NCBI Taxonomy" id="1974551"/>
    <lineage>
        <taxon>Bacteria</taxon>
        <taxon>Candidatus Doudnaibacteriota</taxon>
    </lineage>
</organism>
<gene>
    <name evidence="4" type="ORF">COT91_01165</name>
</gene>
<dbReference type="PIRSF" id="PIRSF016202">
    <property type="entry name" value="PH1107"/>
    <property type="match status" value="1"/>
</dbReference>
<evidence type="ECO:0000256" key="1">
    <source>
        <dbReference type="ARBA" id="ARBA00022676"/>
    </source>
</evidence>
<dbReference type="InterPro" id="IPR007184">
    <property type="entry name" value="Mannoside_phosphorylase"/>
</dbReference>
<evidence type="ECO:0000256" key="2">
    <source>
        <dbReference type="ARBA" id="ARBA00022679"/>
    </source>
</evidence>
<dbReference type="InterPro" id="IPR023296">
    <property type="entry name" value="Glyco_hydro_beta-prop_sf"/>
</dbReference>
<dbReference type="PANTHER" id="PTHR34106">
    <property type="entry name" value="GLYCOSIDASE"/>
    <property type="match status" value="1"/>
</dbReference>
<name>A0A2H0VEF1_9BACT</name>
<dbReference type="CDD" id="cd18614">
    <property type="entry name" value="GH130"/>
    <property type="match status" value="1"/>
</dbReference>
<accession>A0A2H0VEF1</accession>
<dbReference type="PANTHER" id="PTHR34106:SF5">
    <property type="entry name" value="GLYCOSIDASE"/>
    <property type="match status" value="1"/>
</dbReference>
<comment type="caution">
    <text evidence="4">The sequence shown here is derived from an EMBL/GenBank/DDBJ whole genome shotgun (WGS) entry which is preliminary data.</text>
</comment>
<sequence>MLKIKKHGVILEPSELEFEKKSVLNPGIWKDGEFVHIFYRAIDSQNKSTIGYAKLKGPTTVVERGQFPIMTREFDYEKVGVEDPRIVKVGKTFYVFYVAHDGKNAVTAYATSTDLKKFKKQGIISPLISYREAEKLFSESSLKDSYYFFSSYYQNHEGKNVLIWEKDVFLFPKKINGQYALIHRILPDIQIAFFKNFNELTPDYWRGQIKNLSKNIILENKHWFESRNIGGGCPPLLTDDGWLLIFHTVEENNKGRVYHACAALLDKKNPRKIIARLHDPLFSPTKKWEKKGLISNVVFPTGTALFGPDLYIYYGAADRAVAVASVKLKNLIAEIKKSRHNNAYQET</sequence>
<dbReference type="SUPFAM" id="SSF75005">
    <property type="entry name" value="Arabinanase/levansucrase/invertase"/>
    <property type="match status" value="1"/>
</dbReference>
<proteinExistence type="inferred from homology"/>
<dbReference type="EMBL" id="PFAJ01000015">
    <property type="protein sequence ID" value="PIR97482.1"/>
    <property type="molecule type" value="Genomic_DNA"/>
</dbReference>
<reference evidence="5" key="1">
    <citation type="submission" date="2017-09" db="EMBL/GenBank/DDBJ databases">
        <title>Depth-based differentiation of microbial function through sediment-hosted aquifers and enrichment of novel symbionts in the deep terrestrial subsurface.</title>
        <authorList>
            <person name="Probst A.J."/>
            <person name="Ladd B."/>
            <person name="Jarett J.K."/>
            <person name="Geller-Mcgrath D.E."/>
            <person name="Sieber C.M.K."/>
            <person name="Emerson J.B."/>
            <person name="Anantharaman K."/>
            <person name="Thomas B.C."/>
            <person name="Malmstrom R."/>
            <person name="Stieglmeier M."/>
            <person name="Klingl A."/>
            <person name="Woyke T."/>
            <person name="Ryan C.M."/>
            <person name="Banfield J.F."/>
        </authorList>
    </citation>
    <scope>NUCLEOTIDE SEQUENCE [LARGE SCALE GENOMIC DNA]</scope>
</reference>
<dbReference type="AlphaFoldDB" id="A0A2H0VEF1"/>
<dbReference type="Pfam" id="PF04041">
    <property type="entry name" value="Glyco_hydro_130"/>
    <property type="match status" value="1"/>
</dbReference>
<evidence type="ECO:0000313" key="5">
    <source>
        <dbReference type="Proteomes" id="UP000230557"/>
    </source>
</evidence>
<keyword evidence="2" id="KW-0808">Transferase</keyword>
<dbReference type="Gene3D" id="2.115.10.20">
    <property type="entry name" value="Glycosyl hydrolase domain, family 43"/>
    <property type="match status" value="1"/>
</dbReference>
<dbReference type="Proteomes" id="UP000230557">
    <property type="component" value="Unassembled WGS sequence"/>
</dbReference>
<protein>
    <submittedName>
        <fullName evidence="4">Pesticidal protein Cry7Aa</fullName>
    </submittedName>
</protein>
<dbReference type="GO" id="GO:0016757">
    <property type="term" value="F:glycosyltransferase activity"/>
    <property type="evidence" value="ECO:0007669"/>
    <property type="project" value="UniProtKB-KW"/>
</dbReference>
<evidence type="ECO:0000313" key="4">
    <source>
        <dbReference type="EMBL" id="PIR97482.1"/>
    </source>
</evidence>
<comment type="similarity">
    <text evidence="3">Belongs to the glycosyl hydrolase 130 family.</text>
</comment>